<dbReference type="EMBL" id="VSSQ01109751">
    <property type="protein sequence ID" value="MPN47897.1"/>
    <property type="molecule type" value="Genomic_DNA"/>
</dbReference>
<organism evidence="1">
    <name type="scientific">bioreactor metagenome</name>
    <dbReference type="NCBI Taxonomy" id="1076179"/>
    <lineage>
        <taxon>unclassified sequences</taxon>
        <taxon>metagenomes</taxon>
        <taxon>ecological metagenomes</taxon>
    </lineage>
</organism>
<gene>
    <name evidence="1" type="ORF">SDC9_195501</name>
</gene>
<name>A0A645I981_9ZZZZ</name>
<proteinExistence type="predicted"/>
<sequence>MPGLGIARDTEGRIAVVARDLHRPLLPFHAGKRGQRHLLALGIGHIQAQQGLGRHARGRVGLHHHALQAPGIRKLVDHGRAIGRGQHGTDAREAYALGLGLAPVYVQTQLRRVFEVLHHCVGDHRRGIGLLQQLVARGDQGLAAQIGAVLQTQRKTA</sequence>
<accession>A0A645I981</accession>
<protein>
    <submittedName>
        <fullName evidence="1">Uncharacterized protein</fullName>
    </submittedName>
</protein>
<evidence type="ECO:0000313" key="1">
    <source>
        <dbReference type="EMBL" id="MPN47897.1"/>
    </source>
</evidence>
<reference evidence="1" key="1">
    <citation type="submission" date="2019-08" db="EMBL/GenBank/DDBJ databases">
        <authorList>
            <person name="Kucharzyk K."/>
            <person name="Murdoch R.W."/>
            <person name="Higgins S."/>
            <person name="Loffler F."/>
        </authorList>
    </citation>
    <scope>NUCLEOTIDE SEQUENCE</scope>
</reference>
<comment type="caution">
    <text evidence="1">The sequence shown here is derived from an EMBL/GenBank/DDBJ whole genome shotgun (WGS) entry which is preliminary data.</text>
</comment>
<dbReference type="AlphaFoldDB" id="A0A645I981"/>